<dbReference type="Proteomes" id="UP001152320">
    <property type="component" value="Chromosome 20"/>
</dbReference>
<proteinExistence type="predicted"/>
<comment type="caution">
    <text evidence="1">The sequence shown here is derived from an EMBL/GenBank/DDBJ whole genome shotgun (WGS) entry which is preliminary data.</text>
</comment>
<name>A0A9Q1BCB6_HOLLE</name>
<evidence type="ECO:0008006" key="3">
    <source>
        <dbReference type="Google" id="ProtNLM"/>
    </source>
</evidence>
<sequence>MANDNFIPYRFIPTFNTLSRLGKTMKRQKGGEEDVPEMSLTSLQYSRGLTNPTGENNCFVNSAVQVISLYVIPL</sequence>
<reference evidence="1" key="1">
    <citation type="submission" date="2021-10" db="EMBL/GenBank/DDBJ databases">
        <title>Tropical sea cucumber genome reveals ecological adaptation and Cuvierian tubules defense mechanism.</title>
        <authorList>
            <person name="Chen T."/>
        </authorList>
    </citation>
    <scope>NUCLEOTIDE SEQUENCE</scope>
    <source>
        <strain evidence="1">Nanhai2018</strain>
        <tissue evidence="1">Muscle</tissue>
    </source>
</reference>
<dbReference type="EMBL" id="JAIZAY010000020">
    <property type="protein sequence ID" value="KAJ8022506.1"/>
    <property type="molecule type" value="Genomic_DNA"/>
</dbReference>
<keyword evidence="2" id="KW-1185">Reference proteome</keyword>
<dbReference type="AlphaFoldDB" id="A0A9Q1BCB6"/>
<gene>
    <name evidence="1" type="ORF">HOLleu_37417</name>
</gene>
<evidence type="ECO:0000313" key="2">
    <source>
        <dbReference type="Proteomes" id="UP001152320"/>
    </source>
</evidence>
<accession>A0A9Q1BCB6</accession>
<protein>
    <recommendedName>
        <fullName evidence="3">USP domain-containing protein</fullName>
    </recommendedName>
</protein>
<evidence type="ECO:0000313" key="1">
    <source>
        <dbReference type="EMBL" id="KAJ8022506.1"/>
    </source>
</evidence>
<organism evidence="1 2">
    <name type="scientific">Holothuria leucospilota</name>
    <name type="common">Black long sea cucumber</name>
    <name type="synonym">Mertensiothuria leucospilota</name>
    <dbReference type="NCBI Taxonomy" id="206669"/>
    <lineage>
        <taxon>Eukaryota</taxon>
        <taxon>Metazoa</taxon>
        <taxon>Echinodermata</taxon>
        <taxon>Eleutherozoa</taxon>
        <taxon>Echinozoa</taxon>
        <taxon>Holothuroidea</taxon>
        <taxon>Aspidochirotacea</taxon>
        <taxon>Aspidochirotida</taxon>
        <taxon>Holothuriidae</taxon>
        <taxon>Holothuria</taxon>
    </lineage>
</organism>
<dbReference type="OrthoDB" id="6772971at2759"/>